<name>A0A9D4E8K2_DREPO</name>
<protein>
    <submittedName>
        <fullName evidence="2">Uncharacterized protein</fullName>
    </submittedName>
</protein>
<evidence type="ECO:0000313" key="3">
    <source>
        <dbReference type="Proteomes" id="UP000828390"/>
    </source>
</evidence>
<reference evidence="2" key="2">
    <citation type="submission" date="2020-11" db="EMBL/GenBank/DDBJ databases">
        <authorList>
            <person name="McCartney M.A."/>
            <person name="Auch B."/>
            <person name="Kono T."/>
            <person name="Mallez S."/>
            <person name="Becker A."/>
            <person name="Gohl D.M."/>
            <person name="Silverstein K.A.T."/>
            <person name="Koren S."/>
            <person name="Bechman K.B."/>
            <person name="Herman A."/>
            <person name="Abrahante J.E."/>
            <person name="Garbe J."/>
        </authorList>
    </citation>
    <scope>NUCLEOTIDE SEQUENCE</scope>
    <source>
        <strain evidence="2">Duluth1</strain>
        <tissue evidence="2">Whole animal</tissue>
    </source>
</reference>
<feature type="region of interest" description="Disordered" evidence="1">
    <location>
        <begin position="1"/>
        <end position="62"/>
    </location>
</feature>
<dbReference type="Proteomes" id="UP000828390">
    <property type="component" value="Unassembled WGS sequence"/>
</dbReference>
<comment type="caution">
    <text evidence="2">The sequence shown here is derived from an EMBL/GenBank/DDBJ whole genome shotgun (WGS) entry which is preliminary data.</text>
</comment>
<evidence type="ECO:0000313" key="2">
    <source>
        <dbReference type="EMBL" id="KAH3774269.1"/>
    </source>
</evidence>
<gene>
    <name evidence="2" type="ORF">DPMN_175645</name>
</gene>
<organism evidence="2 3">
    <name type="scientific">Dreissena polymorpha</name>
    <name type="common">Zebra mussel</name>
    <name type="synonym">Mytilus polymorpha</name>
    <dbReference type="NCBI Taxonomy" id="45954"/>
    <lineage>
        <taxon>Eukaryota</taxon>
        <taxon>Metazoa</taxon>
        <taxon>Spiralia</taxon>
        <taxon>Lophotrochozoa</taxon>
        <taxon>Mollusca</taxon>
        <taxon>Bivalvia</taxon>
        <taxon>Autobranchia</taxon>
        <taxon>Heteroconchia</taxon>
        <taxon>Euheterodonta</taxon>
        <taxon>Imparidentia</taxon>
        <taxon>Neoheterodontei</taxon>
        <taxon>Myida</taxon>
        <taxon>Dreissenoidea</taxon>
        <taxon>Dreissenidae</taxon>
        <taxon>Dreissena</taxon>
    </lineage>
</organism>
<keyword evidence="3" id="KW-1185">Reference proteome</keyword>
<reference evidence="2" key="1">
    <citation type="journal article" date="2019" name="bioRxiv">
        <title>The Genome of the Zebra Mussel, Dreissena polymorpha: A Resource for Invasive Species Research.</title>
        <authorList>
            <person name="McCartney M.A."/>
            <person name="Auch B."/>
            <person name="Kono T."/>
            <person name="Mallez S."/>
            <person name="Zhang Y."/>
            <person name="Obille A."/>
            <person name="Becker A."/>
            <person name="Abrahante J.E."/>
            <person name="Garbe J."/>
            <person name="Badalamenti J.P."/>
            <person name="Herman A."/>
            <person name="Mangelson H."/>
            <person name="Liachko I."/>
            <person name="Sullivan S."/>
            <person name="Sone E.D."/>
            <person name="Koren S."/>
            <person name="Silverstein K.A.T."/>
            <person name="Beckman K.B."/>
            <person name="Gohl D.M."/>
        </authorList>
    </citation>
    <scope>NUCLEOTIDE SEQUENCE</scope>
    <source>
        <strain evidence="2">Duluth1</strain>
        <tissue evidence="2">Whole animal</tissue>
    </source>
</reference>
<proteinExistence type="predicted"/>
<evidence type="ECO:0000256" key="1">
    <source>
        <dbReference type="SAM" id="MobiDB-lite"/>
    </source>
</evidence>
<dbReference type="AlphaFoldDB" id="A0A9D4E8K2"/>
<accession>A0A9D4E8K2</accession>
<dbReference type="EMBL" id="JAIWYP010000009">
    <property type="protein sequence ID" value="KAH3774269.1"/>
    <property type="molecule type" value="Genomic_DNA"/>
</dbReference>
<sequence length="62" mass="7029">MSLLFRSESEPLPSPLTDKSLLFDDIPTSPALPGNQTDAEEEEGMHELNLPRHEKMRYNECA</sequence>
<feature type="compositionally biased region" description="Basic and acidic residues" evidence="1">
    <location>
        <begin position="45"/>
        <end position="62"/>
    </location>
</feature>